<dbReference type="SUPFAM" id="SSF160191">
    <property type="entry name" value="YcgL-like"/>
    <property type="match status" value="1"/>
</dbReference>
<dbReference type="Gene3D" id="3.10.510.20">
    <property type="entry name" value="YcgL domain"/>
    <property type="match status" value="1"/>
</dbReference>
<reference evidence="3 4" key="1">
    <citation type="journal article" date="2014" name="Genome Announc.">
        <title>Draft Genome Sequence of the Iron-Oxidizing, Acidophilic, and Halotolerant 'Thiobacillus prosperus' Type Strain DSM 5130.</title>
        <authorList>
            <person name="Ossandon F.J."/>
            <person name="Cardenas J.P."/>
            <person name="Corbett M."/>
            <person name="Quatrini R."/>
            <person name="Holmes D.S."/>
            <person name="Watkin E."/>
        </authorList>
    </citation>
    <scope>NUCLEOTIDE SEQUENCE [LARGE SCALE GENOMIC DNA]</scope>
    <source>
        <strain evidence="3 4">DSM 5130</strain>
    </source>
</reference>
<comment type="caution">
    <text evidence="3">The sequence shown here is derived from an EMBL/GenBank/DDBJ whole genome shotgun (WGS) entry which is preliminary data.</text>
</comment>
<proteinExistence type="inferred from homology"/>
<feature type="domain" description="YcgL" evidence="2">
    <location>
        <begin position="1"/>
        <end position="81"/>
    </location>
</feature>
<keyword evidence="4" id="KW-1185">Reference proteome</keyword>
<dbReference type="OrthoDB" id="7062382at2"/>
<dbReference type="InterPro" id="IPR038068">
    <property type="entry name" value="YcgL-like_sf"/>
</dbReference>
<evidence type="ECO:0000259" key="2">
    <source>
        <dbReference type="PROSITE" id="PS51648"/>
    </source>
</evidence>
<name>A0A1A6C411_9GAMM</name>
<evidence type="ECO:0000313" key="3">
    <source>
        <dbReference type="EMBL" id="OBS09298.1"/>
    </source>
</evidence>
<accession>A0A1A6C411</accession>
<dbReference type="PROSITE" id="PS51648">
    <property type="entry name" value="YCGL"/>
    <property type="match status" value="1"/>
</dbReference>
<evidence type="ECO:0000256" key="1">
    <source>
        <dbReference type="HAMAP-Rule" id="MF_01866"/>
    </source>
</evidence>
<organism evidence="3 4">
    <name type="scientific">Acidihalobacter prosperus</name>
    <dbReference type="NCBI Taxonomy" id="160660"/>
    <lineage>
        <taxon>Bacteria</taxon>
        <taxon>Pseudomonadati</taxon>
        <taxon>Pseudomonadota</taxon>
        <taxon>Gammaproteobacteria</taxon>
        <taxon>Chromatiales</taxon>
        <taxon>Ectothiorhodospiraceae</taxon>
        <taxon>Acidihalobacter</taxon>
    </lineage>
</organism>
<dbReference type="PANTHER" id="PTHR38109">
    <property type="entry name" value="PROTEIN YCGL"/>
    <property type="match status" value="1"/>
</dbReference>
<dbReference type="Proteomes" id="UP000029273">
    <property type="component" value="Unassembled WGS sequence"/>
</dbReference>
<evidence type="ECO:0000313" key="4">
    <source>
        <dbReference type="Proteomes" id="UP000029273"/>
    </source>
</evidence>
<dbReference type="InterPro" id="IPR027354">
    <property type="entry name" value="YcgL_dom"/>
</dbReference>
<dbReference type="Pfam" id="PF05166">
    <property type="entry name" value="YcgL"/>
    <property type="match status" value="1"/>
</dbReference>
<dbReference type="HAMAP" id="MF_01866">
    <property type="entry name" value="UPF0745"/>
    <property type="match status" value="1"/>
</dbReference>
<dbReference type="AlphaFoldDB" id="A0A1A6C411"/>
<gene>
    <name evidence="3" type="ORF">Thpro_021626</name>
</gene>
<dbReference type="STRING" id="160660.BJI67_01615"/>
<protein>
    <recommendedName>
        <fullName evidence="1">YcgL domain-containing protein Thpro_021626</fullName>
    </recommendedName>
</protein>
<dbReference type="PANTHER" id="PTHR38109:SF1">
    <property type="entry name" value="PROTEIN YCGL"/>
    <property type="match status" value="1"/>
</dbReference>
<dbReference type="EMBL" id="JQSG02000003">
    <property type="protein sequence ID" value="OBS09298.1"/>
    <property type="molecule type" value="Genomic_DNA"/>
</dbReference>
<dbReference type="RefSeq" id="WP_038090469.1">
    <property type="nucleotide sequence ID" value="NZ_JQSG02000003.1"/>
</dbReference>
<sequence>MKCYVYRSRRRADAYLYLPRQDDFSEVPDALMRLFGAADFALEFELTPERRLAQADAVQVLGNLRGQGFHLQMPPANERPL</sequence>